<organism evidence="1 2">
    <name type="scientific">Phytophthora fragariae</name>
    <dbReference type="NCBI Taxonomy" id="53985"/>
    <lineage>
        <taxon>Eukaryota</taxon>
        <taxon>Sar</taxon>
        <taxon>Stramenopiles</taxon>
        <taxon>Oomycota</taxon>
        <taxon>Peronosporomycetes</taxon>
        <taxon>Peronosporales</taxon>
        <taxon>Peronosporaceae</taxon>
        <taxon>Phytophthora</taxon>
    </lineage>
</organism>
<name>A0A6A3RIW2_9STRA</name>
<reference evidence="1 2" key="1">
    <citation type="submission" date="2018-08" db="EMBL/GenBank/DDBJ databases">
        <title>Genomic investigation of the strawberry pathogen Phytophthora fragariae indicates pathogenicity is determined by transcriptional variation in three key races.</title>
        <authorList>
            <person name="Adams T.M."/>
            <person name="Armitage A.D."/>
            <person name="Sobczyk M.K."/>
            <person name="Bates H.J."/>
            <person name="Dunwell J.M."/>
            <person name="Nellist C.F."/>
            <person name="Harrison R.J."/>
        </authorList>
    </citation>
    <scope>NUCLEOTIDE SEQUENCE [LARGE SCALE GENOMIC DNA]</scope>
    <source>
        <strain evidence="1 2">NOV-71</strain>
    </source>
</reference>
<proteinExistence type="predicted"/>
<evidence type="ECO:0008006" key="3">
    <source>
        <dbReference type="Google" id="ProtNLM"/>
    </source>
</evidence>
<accession>A0A6A3RIW2</accession>
<gene>
    <name evidence="1" type="ORF">PF007_g16322</name>
</gene>
<protein>
    <recommendedName>
        <fullName evidence="3">DDE Tnp4 domain-containing protein</fullName>
    </recommendedName>
</protein>
<dbReference type="PANTHER" id="PTHR48471:SF1">
    <property type="entry name" value="DDE TNP4 DOMAIN-CONTAINING PROTEIN"/>
    <property type="match status" value="1"/>
</dbReference>
<evidence type="ECO:0000313" key="1">
    <source>
        <dbReference type="EMBL" id="KAE9098266.1"/>
    </source>
</evidence>
<dbReference type="EMBL" id="QXFZ01001044">
    <property type="protein sequence ID" value="KAE9098266.1"/>
    <property type="molecule type" value="Genomic_DNA"/>
</dbReference>
<dbReference type="PANTHER" id="PTHR48471">
    <property type="entry name" value="DDE TNP4 DOMAIN-CONTAINING PROTEIN"/>
    <property type="match status" value="1"/>
</dbReference>
<comment type="caution">
    <text evidence="1">The sequence shown here is derived from an EMBL/GenBank/DDBJ whole genome shotgun (WGS) entry which is preliminary data.</text>
</comment>
<dbReference type="Proteomes" id="UP000441208">
    <property type="component" value="Unassembled WGS sequence"/>
</dbReference>
<dbReference type="AlphaFoldDB" id="A0A6A3RIW2"/>
<evidence type="ECO:0000313" key="2">
    <source>
        <dbReference type="Proteomes" id="UP000441208"/>
    </source>
</evidence>
<sequence length="215" mass="24276">MAEYDVTMTEEDAENDEFDALLCLAEVFVSYEKDLREVRGEVFRLLMEDAWRIAMKSRHYLTAQSLDPPSNSAWMSLYKAGNGINFINATSLTRPAFHQLLKRFSSFYDIPGAGARGRPPKLRHHHQVLGLVLCFYVGSMENSTLCMVFGVPPSTLSRTLRRAEDALSQTLQGYPPSRISFPSPAQQVKLARLVEARESLLKNTFGSIDGKNLRR</sequence>